<proteinExistence type="predicted"/>
<protein>
    <submittedName>
        <fullName evidence="1">Uncharacterized protein</fullName>
    </submittedName>
</protein>
<name>A0A7C4NKT9_9CREN</name>
<sequence>MERALEVLNLELYPIDKSGSSPTVTAFLPLKELTIKCLEILCRENTGLYLLVTGVTSRQSC</sequence>
<dbReference type="EMBL" id="DTBD01000074">
    <property type="protein sequence ID" value="HGQ65203.1"/>
    <property type="molecule type" value="Genomic_DNA"/>
</dbReference>
<comment type="caution">
    <text evidence="1">The sequence shown here is derived from an EMBL/GenBank/DDBJ whole genome shotgun (WGS) entry which is preliminary data.</text>
</comment>
<organism evidence="1">
    <name type="scientific">Ignisphaera aggregans</name>
    <dbReference type="NCBI Taxonomy" id="334771"/>
    <lineage>
        <taxon>Archaea</taxon>
        <taxon>Thermoproteota</taxon>
        <taxon>Thermoprotei</taxon>
        <taxon>Desulfurococcales</taxon>
        <taxon>Desulfurococcaceae</taxon>
        <taxon>Ignisphaera</taxon>
    </lineage>
</organism>
<evidence type="ECO:0000313" key="1">
    <source>
        <dbReference type="EMBL" id="HGQ65203.1"/>
    </source>
</evidence>
<reference evidence="1" key="1">
    <citation type="journal article" date="2020" name="mSystems">
        <title>Genome- and Community-Level Interaction Insights into Carbon Utilization and Element Cycling Functions of Hydrothermarchaeota in Hydrothermal Sediment.</title>
        <authorList>
            <person name="Zhou Z."/>
            <person name="Liu Y."/>
            <person name="Xu W."/>
            <person name="Pan J."/>
            <person name="Luo Z.H."/>
            <person name="Li M."/>
        </authorList>
    </citation>
    <scope>NUCLEOTIDE SEQUENCE [LARGE SCALE GENOMIC DNA]</scope>
    <source>
        <strain evidence="1">SpSt-637</strain>
    </source>
</reference>
<accession>A0A7C4NKT9</accession>
<dbReference type="AlphaFoldDB" id="A0A7C4NKT9"/>
<gene>
    <name evidence="1" type="ORF">ENU08_08175</name>
</gene>